<dbReference type="OrthoDB" id="6989522at2"/>
<gene>
    <name evidence="1" type="ORF">SAMN04488505_102874</name>
</gene>
<dbReference type="STRING" id="573321.SAMN04488505_102874"/>
<dbReference type="InterPro" id="IPR037883">
    <property type="entry name" value="Knr4/Smi1-like_sf"/>
</dbReference>
<reference evidence="1 2" key="1">
    <citation type="submission" date="2016-10" db="EMBL/GenBank/DDBJ databases">
        <authorList>
            <person name="de Groot N.N."/>
        </authorList>
    </citation>
    <scope>NUCLEOTIDE SEQUENCE [LARGE SCALE GENOMIC DNA]</scope>
    <source>
        <strain evidence="1 2">DSM 21039</strain>
    </source>
</reference>
<dbReference type="AlphaFoldDB" id="A0A1H7SDB2"/>
<evidence type="ECO:0000313" key="2">
    <source>
        <dbReference type="Proteomes" id="UP000198984"/>
    </source>
</evidence>
<sequence length="184" mass="20938">MSDIRSKLEKLESLFKEANAPVLLRFNEGIPGSEIIAFFTENNIPIHPDLLSLYNWHNGLISIYGEFDHLTQLSPLGSFPNLNEMLALRNDFISCDYIEVGNRHEYVPILSGGEDDMHLLRVSTGEIYHSSPGIQIYCEPRFYSLSSMLDFVLNGYEKGILRMDPIEGLIINDAYWELNGDYSA</sequence>
<proteinExistence type="predicted"/>
<dbReference type="EMBL" id="FOBB01000002">
    <property type="protein sequence ID" value="SEL69517.1"/>
    <property type="molecule type" value="Genomic_DNA"/>
</dbReference>
<evidence type="ECO:0000313" key="1">
    <source>
        <dbReference type="EMBL" id="SEL69517.1"/>
    </source>
</evidence>
<name>A0A1H7SDB2_9BACT</name>
<protein>
    <recommendedName>
        <fullName evidence="3">SMI1 / KNR4 family (SUKH-1)</fullName>
    </recommendedName>
</protein>
<keyword evidence="2" id="KW-1185">Reference proteome</keyword>
<organism evidence="1 2">
    <name type="scientific">Chitinophaga rupis</name>
    <dbReference type="NCBI Taxonomy" id="573321"/>
    <lineage>
        <taxon>Bacteria</taxon>
        <taxon>Pseudomonadati</taxon>
        <taxon>Bacteroidota</taxon>
        <taxon>Chitinophagia</taxon>
        <taxon>Chitinophagales</taxon>
        <taxon>Chitinophagaceae</taxon>
        <taxon>Chitinophaga</taxon>
    </lineage>
</organism>
<accession>A0A1H7SDB2</accession>
<evidence type="ECO:0008006" key="3">
    <source>
        <dbReference type="Google" id="ProtNLM"/>
    </source>
</evidence>
<dbReference type="RefSeq" id="WP_089910927.1">
    <property type="nucleotide sequence ID" value="NZ_FOBB01000002.1"/>
</dbReference>
<dbReference type="SUPFAM" id="SSF160631">
    <property type="entry name" value="SMI1/KNR4-like"/>
    <property type="match status" value="1"/>
</dbReference>
<dbReference type="Proteomes" id="UP000198984">
    <property type="component" value="Unassembled WGS sequence"/>
</dbReference>